<protein>
    <submittedName>
        <fullName evidence="6">Substrate-binding domain-containing protein</fullName>
    </submittedName>
</protein>
<dbReference type="EMBL" id="JACOPH010000001">
    <property type="protein sequence ID" value="MBC5713023.1"/>
    <property type="molecule type" value="Genomic_DNA"/>
</dbReference>
<feature type="domain" description="Periplasmic binding protein" evidence="5">
    <location>
        <begin position="41"/>
        <end position="294"/>
    </location>
</feature>
<evidence type="ECO:0000256" key="1">
    <source>
        <dbReference type="ARBA" id="ARBA00004196"/>
    </source>
</evidence>
<proteinExistence type="inferred from homology"/>
<comment type="caution">
    <text evidence="6">The sequence shown here is derived from an EMBL/GenBank/DDBJ whole genome shotgun (WGS) entry which is preliminary data.</text>
</comment>
<evidence type="ECO:0000259" key="5">
    <source>
        <dbReference type="Pfam" id="PF13407"/>
    </source>
</evidence>
<dbReference type="PANTHER" id="PTHR46847">
    <property type="entry name" value="D-ALLOSE-BINDING PERIPLASMIC PROTEIN-RELATED"/>
    <property type="match status" value="1"/>
</dbReference>
<dbReference type="Gene3D" id="3.40.50.2300">
    <property type="match status" value="2"/>
</dbReference>
<dbReference type="PANTHER" id="PTHR46847:SF1">
    <property type="entry name" value="D-ALLOSE-BINDING PERIPLASMIC PROTEIN-RELATED"/>
    <property type="match status" value="1"/>
</dbReference>
<accession>A0A923LNC3</accession>
<dbReference type="InterPro" id="IPR028082">
    <property type="entry name" value="Peripla_BP_I"/>
</dbReference>
<dbReference type="SUPFAM" id="SSF53822">
    <property type="entry name" value="Periplasmic binding protein-like I"/>
    <property type="match status" value="1"/>
</dbReference>
<feature type="chain" id="PRO_5039476829" evidence="4">
    <location>
        <begin position="26"/>
        <end position="325"/>
    </location>
</feature>
<dbReference type="InterPro" id="IPR025997">
    <property type="entry name" value="SBP_2_dom"/>
</dbReference>
<keyword evidence="3 4" id="KW-0732">Signal</keyword>
<gene>
    <name evidence="6" type="ORF">H8S17_02160</name>
</gene>
<evidence type="ECO:0000256" key="2">
    <source>
        <dbReference type="ARBA" id="ARBA00007639"/>
    </source>
</evidence>
<dbReference type="GO" id="GO:0030313">
    <property type="term" value="C:cell envelope"/>
    <property type="evidence" value="ECO:0007669"/>
    <property type="project" value="UniProtKB-SubCell"/>
</dbReference>
<evidence type="ECO:0000313" key="7">
    <source>
        <dbReference type="Proteomes" id="UP000606720"/>
    </source>
</evidence>
<comment type="similarity">
    <text evidence="2">Belongs to the bacterial solute-binding protein 2 family.</text>
</comment>
<dbReference type="GO" id="GO:0030246">
    <property type="term" value="F:carbohydrate binding"/>
    <property type="evidence" value="ECO:0007669"/>
    <property type="project" value="UniProtKB-ARBA"/>
</dbReference>
<dbReference type="Proteomes" id="UP000606720">
    <property type="component" value="Unassembled WGS sequence"/>
</dbReference>
<name>A0A923LNC3_9FIRM</name>
<reference evidence="6" key="1">
    <citation type="submission" date="2020-08" db="EMBL/GenBank/DDBJ databases">
        <title>Genome public.</title>
        <authorList>
            <person name="Liu C."/>
            <person name="Sun Q."/>
        </authorList>
    </citation>
    <scope>NUCLEOTIDE SEQUENCE</scope>
    <source>
        <strain evidence="6">BX1005</strain>
    </source>
</reference>
<feature type="signal peptide" evidence="4">
    <location>
        <begin position="1"/>
        <end position="25"/>
    </location>
</feature>
<dbReference type="AlphaFoldDB" id="A0A923LNC3"/>
<evidence type="ECO:0000256" key="4">
    <source>
        <dbReference type="SAM" id="SignalP"/>
    </source>
</evidence>
<comment type="subcellular location">
    <subcellularLocation>
        <location evidence="1">Cell envelope</location>
    </subcellularLocation>
</comment>
<evidence type="ECO:0000256" key="3">
    <source>
        <dbReference type="ARBA" id="ARBA00022729"/>
    </source>
</evidence>
<dbReference type="Pfam" id="PF13407">
    <property type="entry name" value="Peripla_BP_4"/>
    <property type="match status" value="1"/>
</dbReference>
<dbReference type="RefSeq" id="WP_186866032.1">
    <property type="nucleotide sequence ID" value="NZ_JACOPH010000001.1"/>
</dbReference>
<dbReference type="PROSITE" id="PS51257">
    <property type="entry name" value="PROKAR_LIPOPROTEIN"/>
    <property type="match status" value="1"/>
</dbReference>
<evidence type="ECO:0000313" key="6">
    <source>
        <dbReference type="EMBL" id="MBC5713023.1"/>
    </source>
</evidence>
<organism evidence="6 7">
    <name type="scientific">Roseburia zhanii</name>
    <dbReference type="NCBI Taxonomy" id="2763064"/>
    <lineage>
        <taxon>Bacteria</taxon>
        <taxon>Bacillati</taxon>
        <taxon>Bacillota</taxon>
        <taxon>Clostridia</taxon>
        <taxon>Lachnospirales</taxon>
        <taxon>Lachnospiraceae</taxon>
        <taxon>Roseburia</taxon>
    </lineage>
</organism>
<keyword evidence="7" id="KW-1185">Reference proteome</keyword>
<sequence>MKKIAIGIVSLLFCIGMLTGCGNSAGSSEDAAGVKMYLTISSADTFRQTIIDAADKCAKDAGAELTVKDAEGSLESQLAHIKEAVDGGYDVILCNPVDTDTALQLQLAAGDLPIVFFNSCPSDDRLEAGKYVFVGSNEAEAGGYQAEYILDKYKDQDEINVAILKGEKTHSATVGRTNSLKKALNASGKKINYVFEDYANWSTDTAKQYFELLLKTGQRVDAVACNNDDMALGIVEACEENNISFDSLPIIGVDATEKGCQSVADGKMAFTIYQSGAGQGEYLIKAAARLAKGQSLEGMEYLSEDQKYVWVPFEKVDKSNVSQYQ</sequence>